<feature type="region of interest" description="Disordered" evidence="4">
    <location>
        <begin position="116"/>
        <end position="156"/>
    </location>
</feature>
<comment type="similarity">
    <text evidence="3">Belongs to the NRP synthetase family.</text>
</comment>
<evidence type="ECO:0000313" key="6">
    <source>
        <dbReference type="EMBL" id="KAH6695737.1"/>
    </source>
</evidence>
<proteinExistence type="inferred from homology"/>
<dbReference type="SUPFAM" id="SSF56801">
    <property type="entry name" value="Acetyl-CoA synthetase-like"/>
    <property type="match status" value="2"/>
</dbReference>
<dbReference type="SUPFAM" id="SSF52777">
    <property type="entry name" value="CoA-dependent acyltransferases"/>
    <property type="match status" value="6"/>
</dbReference>
<dbReference type="PANTHER" id="PTHR45398">
    <property type="match status" value="1"/>
</dbReference>
<sequence length="2539" mass="277263">MSPHQADIHFSSPDSIMAPFTACAAPDELPYSPIQEPQLPELFADNRLVSAVSCVLRIPPQDISLIDSFTDLGGDEQSAHALRSLCISTGLGISTDDIMQCPTLAELQTRITPLKEAASDPEVTDNSHSDGCRPNPGNGPDSQRKMTSPGTASPAAAREALEQLIRARPAVSSVVVVQPKAGFFEGKRVVFVSLNSNTNTHPQSLSSVQLVHQSQMHLVGGEVAAIRHTLAASRRDTPVPETWIVLDQVPVTSGGQLDRRKLQTWAQNMNEDMYKQVASREAEQILHELPTNVEQPNQDTNIEQTYQDIANSTDDFKADDLKADNFKADYFKLSPMQQLYFDTATGSRLDLRDANDGTYRFNRSMLLNVNGDFALDDIDAAVQMLAGHHPMLRARFTVSDDGWTQYITPEVDGSYGFGHHAVDNIEDMLPIIEQAQQIIDIEHGPVFDVEFFRTADGQQMLFLVAHQLVADHMSWSTLVRDFDALLTAGTLSSERSVAFSTWNKMQEEDAENTAELSTPLPLQPTPCDLESWGLGESLNTYGESSEVSFTIDPELTNILHTTCADVFRAEPIDIYIAALHLAFAQTFTDRPLPTIWNQEHGRDSWNTDIDVAETVGWLAALCPISLNPTPAGDNDLLHVIRDIKDTRCAIPNRGCQYFASRFFGPLADTRCAEGWPFEILFTYLEVSTTEPPEDGALQSMKLPGQDINSGTSDFGNQVTRLALFEIEVSVEHGAATVKTIFNQTANQQDKIADWILAFEHLLYEAIGRMRYRAQELTLADVPLLRTDYQGLDKLNSKHIRALGLPSAQNIEDVLPATRTQEEILCRTNFPTDCDNHTICALTFESGNEVDHAHICQVWEQIVAKHPALRTVFVDSVREDGLFDQIVLKRCSSDMLFFEAVPGADPVESLRALPSMPTIPGQPRHRFSVCTSSMGAFMKVEASQAICDMSSLQLLISELRRNYNSAKMPMKVLSSAHKSFGCYENIVPCHMDLTTFGSLEAVVHSTADSFNLCLPHQHISTAEIEYATGLRGERLFDTCVTYVETPPGLKSRFCSSRPQVGTSCLELSGNPEHGKIALTVMFVNGYLACDLAHPGLSQRQVSSVIYAFGEALNSIIENPFASLDSLNLSAEDNIALHGSARLDLPQPCVHSLFSNQVRSTPEAPALTAVDGDLSYRALAYLVRHLASILSEKGVRPGVPVVAILGKTAWSVVSILAILKAGGCFVPVDGEDQYMVDAVLKEVRPRVTLVTENVSPNLNLYFDGVILVNGSLFTNQLGPESPTRKASGDDVACVLFPAGSSRTKELRGFMYSHVALSSAFLAQGKPLGLDGESRVLQISSFSVDTSLVETLATLIHGGCICIPTPAERKSDITGAVRRMKVNWTYMTPMVARRLRPSTMPTLKVVCFRSRGLDEDTCGPWMRQVRVLLAYGCLEICPLGISVLDVTKRAHLGRIAQPFLGRCWVASAEDPSRLLPEGAIGELCIESPTIAHRFVSGTPLKPLVQFDDQTQGGQKMVRFIKTSQCARWTEDGTLELVLNPRRDMAIDGKPISAANVEMLLRRSLGSDLDVAVETVTSRDGSQLLAAFVQLDKTWKGPEDPACLEPCMKERAYFARHFAWSSLGDTLPRHSIPTAFIPVRRLPVTTAMKVNRRKLQRWVRHISENDILAISRGGSSGGTRLSGLFKPLPLTQVEQRMQSIWSDLLQVHASSIEPDTGFMALGGGKFLARELVIHCRQQGFDISIGDVLDGASLTELCQGIALNMDANLTKESETGKQATAPNNHAVADEAAIKASVASQLRINRGDILDLSAASAPQIRATELGMLKGQGGFSHLVLNFSNLDSATQLEAACFGLCVIHPILRTALVRHGSQVFQVAARSWSPEFQRVTCPAWRLGALVDKLIKKDAAELAPLAALLTNFSYYDAGKQSTLVIRMSKAHYDEVSIPLIVKDLAQLYAGQRAPAGRSTYFDHVRSANLACEGEGMQYWQGLLQGADMTRVVNWTGPPSMPGVVHKVQRQITIAALSNLGITFDTVVKAAWALVLATLSGRGDVLFGEVVEGRCLPLPKGNSPLGVAGPAQNVIPVRVNFGEPHGTAAALLQIIQDQKMTSQAYENAGWLDIVKSTGMPLWTRFSTAVHHRSCSQDVKEAKFMDATCHFSIREPESQDYDILLTTAAVDFNKIDVSLSYCEAFVPQIFAAEALESFCAAIDLLTSTSTPLPLLPSASELQSLQPRLPLPAPQRQTHTVQFGQEFSLSATQQFALQSAIASAWTRAVPQNPKVPESQLHEAPFYDHWGSLLPAAGIAKYITREIPRLRIPGASDVKISMEEVVRHPTMMAQLDLVMRKIQYPEAAPKRRLTGIRRLATHARGHSRSASEGSAHSSPVASTPPYSIPDQQVASPRTSNVGNQSPVHDTIPENERASIDAPSPQVAASTPEKRPALTLVVNTSNGGGSRESMESLTTGTSGSDDVDEIRDVVGPLEWTPSVGRYSPTAGEEDIVSPLSPVVKPVMDLRAGGDGVQGFSPVSPGRSITRKRASNMLGRM</sequence>
<name>A0A9P8VMK5_9PEZI</name>
<organism evidence="6 7">
    <name type="scientific">Plectosphaerella plurivora</name>
    <dbReference type="NCBI Taxonomy" id="936078"/>
    <lineage>
        <taxon>Eukaryota</taxon>
        <taxon>Fungi</taxon>
        <taxon>Dikarya</taxon>
        <taxon>Ascomycota</taxon>
        <taxon>Pezizomycotina</taxon>
        <taxon>Sordariomycetes</taxon>
        <taxon>Hypocreomycetidae</taxon>
        <taxon>Glomerellales</taxon>
        <taxon>Plectosphaerellaceae</taxon>
        <taxon>Plectosphaerella</taxon>
    </lineage>
</organism>
<dbReference type="InterPro" id="IPR042099">
    <property type="entry name" value="ANL_N_sf"/>
</dbReference>
<feature type="compositionally biased region" description="Polar residues" evidence="4">
    <location>
        <begin position="2454"/>
        <end position="2463"/>
    </location>
</feature>
<dbReference type="Gene3D" id="3.30.559.10">
    <property type="entry name" value="Chloramphenicol acetyltransferase-like domain"/>
    <property type="match status" value="3"/>
</dbReference>
<dbReference type="InterPro" id="IPR036736">
    <property type="entry name" value="ACP-like_sf"/>
</dbReference>
<dbReference type="InterPro" id="IPR001242">
    <property type="entry name" value="Condensation_dom"/>
</dbReference>
<evidence type="ECO:0000259" key="5">
    <source>
        <dbReference type="PROSITE" id="PS50075"/>
    </source>
</evidence>
<feature type="domain" description="Carrier" evidence="5">
    <location>
        <begin position="1684"/>
        <end position="1760"/>
    </location>
</feature>
<dbReference type="OrthoDB" id="416786at2759"/>
<dbReference type="Proteomes" id="UP000770015">
    <property type="component" value="Unassembled WGS sequence"/>
</dbReference>
<gene>
    <name evidence="6" type="ORF">F5X68DRAFT_147618</name>
</gene>
<keyword evidence="1" id="KW-0596">Phosphopantetheine</keyword>
<protein>
    <recommendedName>
        <fullName evidence="5">Carrier domain-containing protein</fullName>
    </recommendedName>
</protein>
<feature type="compositionally biased region" description="Polar residues" evidence="4">
    <location>
        <begin position="2379"/>
        <end position="2407"/>
    </location>
</feature>
<evidence type="ECO:0000256" key="1">
    <source>
        <dbReference type="ARBA" id="ARBA00022450"/>
    </source>
</evidence>
<evidence type="ECO:0000256" key="3">
    <source>
        <dbReference type="ARBA" id="ARBA00029454"/>
    </source>
</evidence>
<evidence type="ECO:0000256" key="2">
    <source>
        <dbReference type="ARBA" id="ARBA00022553"/>
    </source>
</evidence>
<dbReference type="Gene3D" id="1.10.1200.10">
    <property type="entry name" value="ACP-like"/>
    <property type="match status" value="2"/>
</dbReference>
<dbReference type="InterPro" id="IPR045851">
    <property type="entry name" value="AMP-bd_C_sf"/>
</dbReference>
<dbReference type="Gene3D" id="3.30.300.30">
    <property type="match status" value="2"/>
</dbReference>
<reference evidence="6" key="1">
    <citation type="journal article" date="2021" name="Nat. Commun.">
        <title>Genetic determinants of endophytism in the Arabidopsis root mycobiome.</title>
        <authorList>
            <person name="Mesny F."/>
            <person name="Miyauchi S."/>
            <person name="Thiergart T."/>
            <person name="Pickel B."/>
            <person name="Atanasova L."/>
            <person name="Karlsson M."/>
            <person name="Huettel B."/>
            <person name="Barry K.W."/>
            <person name="Haridas S."/>
            <person name="Chen C."/>
            <person name="Bauer D."/>
            <person name="Andreopoulos W."/>
            <person name="Pangilinan J."/>
            <person name="LaButti K."/>
            <person name="Riley R."/>
            <person name="Lipzen A."/>
            <person name="Clum A."/>
            <person name="Drula E."/>
            <person name="Henrissat B."/>
            <person name="Kohler A."/>
            <person name="Grigoriev I.V."/>
            <person name="Martin F.M."/>
            <person name="Hacquard S."/>
        </authorList>
    </citation>
    <scope>NUCLEOTIDE SEQUENCE</scope>
    <source>
        <strain evidence="6">MPI-SDFR-AT-0117</strain>
    </source>
</reference>
<dbReference type="Pfam" id="PF00550">
    <property type="entry name" value="PP-binding"/>
    <property type="match status" value="1"/>
</dbReference>
<dbReference type="InterPro" id="IPR009081">
    <property type="entry name" value="PP-bd_ACP"/>
</dbReference>
<dbReference type="PROSITE" id="PS50075">
    <property type="entry name" value="CARRIER"/>
    <property type="match status" value="1"/>
</dbReference>
<keyword evidence="7" id="KW-1185">Reference proteome</keyword>
<dbReference type="Gene3D" id="3.40.50.12780">
    <property type="entry name" value="N-terminal domain of ligase-like"/>
    <property type="match status" value="1"/>
</dbReference>
<evidence type="ECO:0000313" key="7">
    <source>
        <dbReference type="Proteomes" id="UP000770015"/>
    </source>
</evidence>
<dbReference type="GO" id="GO:0003824">
    <property type="term" value="F:catalytic activity"/>
    <property type="evidence" value="ECO:0007669"/>
    <property type="project" value="InterPro"/>
</dbReference>
<dbReference type="SUPFAM" id="SSF47336">
    <property type="entry name" value="ACP-like"/>
    <property type="match status" value="2"/>
</dbReference>
<dbReference type="InterPro" id="IPR023213">
    <property type="entry name" value="CAT-like_dom_sf"/>
</dbReference>
<accession>A0A9P8VMK5</accession>
<evidence type="ECO:0000256" key="4">
    <source>
        <dbReference type="SAM" id="MobiDB-lite"/>
    </source>
</evidence>
<keyword evidence="2" id="KW-0597">Phosphoprotein</keyword>
<feature type="region of interest" description="Disordered" evidence="4">
    <location>
        <begin position="2362"/>
        <end position="2467"/>
    </location>
</feature>
<dbReference type="Pfam" id="PF00668">
    <property type="entry name" value="Condensation"/>
    <property type="match status" value="2"/>
</dbReference>
<comment type="caution">
    <text evidence="6">The sequence shown here is derived from an EMBL/GenBank/DDBJ whole genome shotgun (WGS) entry which is preliminary data.</text>
</comment>
<dbReference type="PANTHER" id="PTHR45398:SF1">
    <property type="entry name" value="ENZYME, PUTATIVE (JCVI)-RELATED"/>
    <property type="match status" value="1"/>
</dbReference>
<dbReference type="InterPro" id="IPR000873">
    <property type="entry name" value="AMP-dep_synth/lig_dom"/>
</dbReference>
<feature type="non-terminal residue" evidence="6">
    <location>
        <position position="1"/>
    </location>
</feature>
<dbReference type="EMBL" id="JAGSXJ010000002">
    <property type="protein sequence ID" value="KAH6695737.1"/>
    <property type="molecule type" value="Genomic_DNA"/>
</dbReference>
<feature type="compositionally biased region" description="Low complexity" evidence="4">
    <location>
        <begin position="2368"/>
        <end position="2378"/>
    </location>
</feature>
<dbReference type="Pfam" id="PF00501">
    <property type="entry name" value="AMP-binding"/>
    <property type="match status" value="1"/>
</dbReference>
<dbReference type="Gene3D" id="3.30.559.30">
    <property type="entry name" value="Nonribosomal peptide synthetase, condensation domain"/>
    <property type="match status" value="3"/>
</dbReference>